<comment type="caution">
    <text evidence="2">The sequence shown here is derived from an EMBL/GenBank/DDBJ whole genome shotgun (WGS) entry which is preliminary data.</text>
</comment>
<evidence type="ECO:0000313" key="3">
    <source>
        <dbReference type="Proteomes" id="UP001230328"/>
    </source>
</evidence>
<reference evidence="2 3" key="1">
    <citation type="submission" date="2023-07" db="EMBL/GenBank/DDBJ databases">
        <title>Comparative genomics of wheat-associated soil bacteria to identify genetic determinants of phenazine resistance.</title>
        <authorList>
            <person name="Mouncey N."/>
        </authorList>
    </citation>
    <scope>NUCLEOTIDE SEQUENCE [LARGE SCALE GENOMIC DNA]</scope>
    <source>
        <strain evidence="2 3">V2I4</strain>
    </source>
</reference>
<dbReference type="Pfam" id="PF19054">
    <property type="entry name" value="DUF5753"/>
    <property type="match status" value="1"/>
</dbReference>
<evidence type="ECO:0000259" key="1">
    <source>
        <dbReference type="Pfam" id="PF19054"/>
    </source>
</evidence>
<dbReference type="Proteomes" id="UP001230328">
    <property type="component" value="Unassembled WGS sequence"/>
</dbReference>
<name>A0ABU0SUL5_9ACTN</name>
<proteinExistence type="predicted"/>
<gene>
    <name evidence="2" type="ORF">QF035_004820</name>
</gene>
<dbReference type="EMBL" id="JAUSZI010000002">
    <property type="protein sequence ID" value="MDQ1027238.1"/>
    <property type="molecule type" value="Genomic_DNA"/>
</dbReference>
<dbReference type="InterPro" id="IPR043917">
    <property type="entry name" value="DUF5753"/>
</dbReference>
<protein>
    <recommendedName>
        <fullName evidence="1">DUF5753 domain-containing protein</fullName>
    </recommendedName>
</protein>
<feature type="domain" description="DUF5753" evidence="1">
    <location>
        <begin position="3"/>
        <end position="165"/>
    </location>
</feature>
<dbReference type="RefSeq" id="WP_307522580.1">
    <property type="nucleotide sequence ID" value="NZ_JAUSZI010000002.1"/>
</dbReference>
<organism evidence="2 3">
    <name type="scientific">Streptomyces umbrinus</name>
    <dbReference type="NCBI Taxonomy" id="67370"/>
    <lineage>
        <taxon>Bacteria</taxon>
        <taxon>Bacillati</taxon>
        <taxon>Actinomycetota</taxon>
        <taxon>Actinomycetes</taxon>
        <taxon>Kitasatosporales</taxon>
        <taxon>Streptomycetaceae</taxon>
        <taxon>Streptomyces</taxon>
        <taxon>Streptomyces phaeochromogenes group</taxon>
    </lineage>
</organism>
<accession>A0ABU0SUL5</accession>
<sequence>MFAYHPTFIPGLLQTEDYTRALLEKRNSPERLDAIVGLRGERQERLLRGDEKPELNFLVDEAALRRWIGGPTVMRAQLEYVKAAAEHPHVTLGVVPFTVGDHPVLRSGSIALTFTDDDDVLFSETASGAFTTRNDQSVVDNYLTDFQNSRTGALFGDRMTAFIDEIIAQYPNGLADISTGLPDSPS</sequence>
<evidence type="ECO:0000313" key="2">
    <source>
        <dbReference type="EMBL" id="MDQ1027238.1"/>
    </source>
</evidence>
<keyword evidence="3" id="KW-1185">Reference proteome</keyword>